<dbReference type="GO" id="GO:0000978">
    <property type="term" value="F:RNA polymerase II cis-regulatory region sequence-specific DNA binding"/>
    <property type="evidence" value="ECO:0007669"/>
    <property type="project" value="TreeGrafter"/>
</dbReference>
<keyword evidence="9" id="KW-1185">Reference proteome</keyword>
<evidence type="ECO:0000256" key="4">
    <source>
        <dbReference type="ARBA" id="ARBA00023163"/>
    </source>
</evidence>
<dbReference type="AlphaFoldDB" id="A0A8H6JWQ5"/>
<evidence type="ECO:0000259" key="7">
    <source>
        <dbReference type="PROSITE" id="PS50888"/>
    </source>
</evidence>
<protein>
    <submittedName>
        <fullName evidence="8">Helix-loop-helix dna-binding domain-containing protein</fullName>
    </submittedName>
</protein>
<reference evidence="8 9" key="1">
    <citation type="journal article" date="2020" name="Phytopathology">
        <title>Genome Sequence Resources of Colletotrichum truncatum, C. plurivorum, C. musicola, and C. sojae: Four Species Pathogenic to Soybean (Glycine max).</title>
        <authorList>
            <person name="Rogerio F."/>
            <person name="Boufleur T.R."/>
            <person name="Ciampi-Guillardi M."/>
            <person name="Sukno S.A."/>
            <person name="Thon M.R."/>
            <person name="Massola Junior N.S."/>
            <person name="Baroncelli R."/>
        </authorList>
    </citation>
    <scope>NUCLEOTIDE SEQUENCE [LARGE SCALE GENOMIC DNA]</scope>
    <source>
        <strain evidence="8 9">LFN0009</strain>
    </source>
</reference>
<dbReference type="PANTHER" id="PTHR15741">
    <property type="entry name" value="BASIC HELIX-LOOP-HELIX ZIP TRANSCRIPTION FACTOR"/>
    <property type="match status" value="1"/>
</dbReference>
<evidence type="ECO:0000313" key="8">
    <source>
        <dbReference type="EMBL" id="KAF6820812.1"/>
    </source>
</evidence>
<comment type="caution">
    <text evidence="8">The sequence shown here is derived from an EMBL/GenBank/DDBJ whole genome shotgun (WGS) entry which is preliminary data.</text>
</comment>
<dbReference type="GO" id="GO:0046983">
    <property type="term" value="F:protein dimerization activity"/>
    <property type="evidence" value="ECO:0007669"/>
    <property type="project" value="InterPro"/>
</dbReference>
<evidence type="ECO:0000313" key="9">
    <source>
        <dbReference type="Proteomes" id="UP000652219"/>
    </source>
</evidence>
<comment type="subcellular location">
    <subcellularLocation>
        <location evidence="1">Nucleus</location>
    </subcellularLocation>
</comment>
<evidence type="ECO:0000256" key="5">
    <source>
        <dbReference type="ARBA" id="ARBA00023242"/>
    </source>
</evidence>
<dbReference type="InterPro" id="IPR011598">
    <property type="entry name" value="bHLH_dom"/>
</dbReference>
<dbReference type="Gene3D" id="4.10.280.10">
    <property type="entry name" value="Helix-loop-helix DNA-binding domain"/>
    <property type="match status" value="1"/>
</dbReference>
<dbReference type="EMBL" id="WIGN01000004">
    <property type="protein sequence ID" value="KAF6820812.1"/>
    <property type="molecule type" value="Genomic_DNA"/>
</dbReference>
<keyword evidence="5" id="KW-0539">Nucleus</keyword>
<sequence length="104" mass="11879">MSSPNKSNSPSGPNEADQPEEKPRLTEAEKKQNHIASEQKRRQAIREGFDRLTELVPGLEGQGRSEGLVLKKTVEFMREQLAERRAMIERIESTGTEVDEKFKR</sequence>
<dbReference type="Proteomes" id="UP000652219">
    <property type="component" value="Unassembled WGS sequence"/>
</dbReference>
<proteinExistence type="predicted"/>
<gene>
    <name evidence="8" type="ORF">CSOJ01_00656</name>
</gene>
<keyword evidence="4" id="KW-0804">Transcription</keyword>
<dbReference type="PROSITE" id="PS50888">
    <property type="entry name" value="BHLH"/>
    <property type="match status" value="1"/>
</dbReference>
<dbReference type="SUPFAM" id="SSF47459">
    <property type="entry name" value="HLH, helix-loop-helix DNA-binding domain"/>
    <property type="match status" value="1"/>
</dbReference>
<dbReference type="InterPro" id="IPR052207">
    <property type="entry name" value="Max-like/E-box_TFs"/>
</dbReference>
<name>A0A8H6JWQ5_9PEZI</name>
<evidence type="ECO:0000256" key="1">
    <source>
        <dbReference type="ARBA" id="ARBA00004123"/>
    </source>
</evidence>
<evidence type="ECO:0000256" key="2">
    <source>
        <dbReference type="ARBA" id="ARBA00023015"/>
    </source>
</evidence>
<feature type="region of interest" description="Disordered" evidence="6">
    <location>
        <begin position="1"/>
        <end position="44"/>
    </location>
</feature>
<dbReference type="SMART" id="SM00353">
    <property type="entry name" value="HLH"/>
    <property type="match status" value="1"/>
</dbReference>
<evidence type="ECO:0000256" key="3">
    <source>
        <dbReference type="ARBA" id="ARBA00023125"/>
    </source>
</evidence>
<keyword evidence="3 8" id="KW-0238">DNA-binding</keyword>
<organism evidence="8 9">
    <name type="scientific">Colletotrichum sojae</name>
    <dbReference type="NCBI Taxonomy" id="2175907"/>
    <lineage>
        <taxon>Eukaryota</taxon>
        <taxon>Fungi</taxon>
        <taxon>Dikarya</taxon>
        <taxon>Ascomycota</taxon>
        <taxon>Pezizomycotina</taxon>
        <taxon>Sordariomycetes</taxon>
        <taxon>Hypocreomycetidae</taxon>
        <taxon>Glomerellales</taxon>
        <taxon>Glomerellaceae</taxon>
        <taxon>Colletotrichum</taxon>
        <taxon>Colletotrichum orchidearum species complex</taxon>
    </lineage>
</organism>
<feature type="compositionally biased region" description="Low complexity" evidence="6">
    <location>
        <begin position="1"/>
        <end position="14"/>
    </location>
</feature>
<dbReference type="PANTHER" id="PTHR15741:SF39">
    <property type="entry name" value="BHLH TRANSCRIPTION FACTOR (EUROFUNG)"/>
    <property type="match status" value="1"/>
</dbReference>
<accession>A0A8H6JWQ5</accession>
<feature type="domain" description="BHLH" evidence="7">
    <location>
        <begin position="29"/>
        <end position="80"/>
    </location>
</feature>
<dbReference type="GO" id="GO:0005634">
    <property type="term" value="C:nucleus"/>
    <property type="evidence" value="ECO:0007669"/>
    <property type="project" value="UniProtKB-SubCell"/>
</dbReference>
<evidence type="ECO:0000256" key="6">
    <source>
        <dbReference type="SAM" id="MobiDB-lite"/>
    </source>
</evidence>
<dbReference type="Pfam" id="PF00010">
    <property type="entry name" value="HLH"/>
    <property type="match status" value="1"/>
</dbReference>
<keyword evidence="2" id="KW-0805">Transcription regulation</keyword>
<dbReference type="GO" id="GO:0000981">
    <property type="term" value="F:DNA-binding transcription factor activity, RNA polymerase II-specific"/>
    <property type="evidence" value="ECO:0007669"/>
    <property type="project" value="TreeGrafter"/>
</dbReference>
<dbReference type="InterPro" id="IPR036638">
    <property type="entry name" value="HLH_DNA-bd_sf"/>
</dbReference>
<feature type="compositionally biased region" description="Basic and acidic residues" evidence="6">
    <location>
        <begin position="19"/>
        <end position="44"/>
    </location>
</feature>